<gene>
    <name evidence="2" type="ORF">FIBSPDRAFT_883720</name>
</gene>
<feature type="region of interest" description="Disordered" evidence="1">
    <location>
        <begin position="76"/>
        <end position="146"/>
    </location>
</feature>
<dbReference type="Proteomes" id="UP000076532">
    <property type="component" value="Unassembled WGS sequence"/>
</dbReference>
<dbReference type="EMBL" id="KV417491">
    <property type="protein sequence ID" value="KZP31023.1"/>
    <property type="molecule type" value="Genomic_DNA"/>
</dbReference>
<dbReference type="AlphaFoldDB" id="A0A166TV59"/>
<feature type="compositionally biased region" description="Low complexity" evidence="1">
    <location>
        <begin position="86"/>
        <end position="99"/>
    </location>
</feature>
<evidence type="ECO:0000313" key="2">
    <source>
        <dbReference type="EMBL" id="KZP31023.1"/>
    </source>
</evidence>
<accession>A0A166TV59</accession>
<protein>
    <submittedName>
        <fullName evidence="2">Uncharacterized protein</fullName>
    </submittedName>
</protein>
<keyword evidence="3" id="KW-1185">Reference proteome</keyword>
<evidence type="ECO:0000313" key="3">
    <source>
        <dbReference type="Proteomes" id="UP000076532"/>
    </source>
</evidence>
<reference evidence="2 3" key="1">
    <citation type="journal article" date="2016" name="Mol. Biol. Evol.">
        <title>Comparative Genomics of Early-Diverging Mushroom-Forming Fungi Provides Insights into the Origins of Lignocellulose Decay Capabilities.</title>
        <authorList>
            <person name="Nagy L.G."/>
            <person name="Riley R."/>
            <person name="Tritt A."/>
            <person name="Adam C."/>
            <person name="Daum C."/>
            <person name="Floudas D."/>
            <person name="Sun H."/>
            <person name="Yadav J.S."/>
            <person name="Pangilinan J."/>
            <person name="Larsson K.H."/>
            <person name="Matsuura K."/>
            <person name="Barry K."/>
            <person name="Labutti K."/>
            <person name="Kuo R."/>
            <person name="Ohm R.A."/>
            <person name="Bhattacharya S.S."/>
            <person name="Shirouzu T."/>
            <person name="Yoshinaga Y."/>
            <person name="Martin F.M."/>
            <person name="Grigoriev I.V."/>
            <person name="Hibbett D.S."/>
        </authorList>
    </citation>
    <scope>NUCLEOTIDE SEQUENCE [LARGE SCALE GENOMIC DNA]</scope>
    <source>
        <strain evidence="2 3">CBS 109695</strain>
    </source>
</reference>
<evidence type="ECO:0000256" key="1">
    <source>
        <dbReference type="SAM" id="MobiDB-lite"/>
    </source>
</evidence>
<feature type="compositionally biased region" description="Basic and acidic residues" evidence="1">
    <location>
        <begin position="120"/>
        <end position="146"/>
    </location>
</feature>
<sequence length="179" mass="19898">MPEPERLGEESDELAAGRLHLREVLGARSLLQTHRCERYKRPSVIKYHNLLSIFAQPLPGQHEHCCNGYRRRSAFGRVSRNESEGSESGSEYDANGGNQEQEEEDDGEPGTKAPSTGQVKNDKKPKTQTRRVAEGKLQEQRQEMDQAKSFSIVAAAQVALNGLTPNRTPSHFGLACMPL</sequence>
<organism evidence="2 3">
    <name type="scientific">Athelia psychrophila</name>
    <dbReference type="NCBI Taxonomy" id="1759441"/>
    <lineage>
        <taxon>Eukaryota</taxon>
        <taxon>Fungi</taxon>
        <taxon>Dikarya</taxon>
        <taxon>Basidiomycota</taxon>
        <taxon>Agaricomycotina</taxon>
        <taxon>Agaricomycetes</taxon>
        <taxon>Agaricomycetidae</taxon>
        <taxon>Atheliales</taxon>
        <taxon>Atheliaceae</taxon>
        <taxon>Athelia</taxon>
    </lineage>
</organism>
<name>A0A166TV59_9AGAM</name>
<proteinExistence type="predicted"/>